<evidence type="ECO:0000313" key="4">
    <source>
        <dbReference type="Proteomes" id="UP001556367"/>
    </source>
</evidence>
<dbReference type="PANTHER" id="PTHR11567">
    <property type="entry name" value="ACID PHOSPHATASE-RELATED"/>
    <property type="match status" value="1"/>
</dbReference>
<feature type="transmembrane region" description="Helical" evidence="2">
    <location>
        <begin position="403"/>
        <end position="428"/>
    </location>
</feature>
<dbReference type="EMBL" id="JASNQZ010000001">
    <property type="protein sequence ID" value="KAL0960870.1"/>
    <property type="molecule type" value="Genomic_DNA"/>
</dbReference>
<keyword evidence="2" id="KW-1133">Transmembrane helix</keyword>
<evidence type="ECO:0000256" key="2">
    <source>
        <dbReference type="SAM" id="Phobius"/>
    </source>
</evidence>
<name>A0ABR3JZM7_9AGAR</name>
<comment type="similarity">
    <text evidence="1">Belongs to the histidine acid phosphatase family.</text>
</comment>
<dbReference type="SUPFAM" id="SSF53254">
    <property type="entry name" value="Phosphoglycerate mutase-like"/>
    <property type="match status" value="1"/>
</dbReference>
<proteinExistence type="inferred from homology"/>
<dbReference type="InterPro" id="IPR050645">
    <property type="entry name" value="Histidine_acid_phosphatase"/>
</dbReference>
<sequence length="449" mass="48303">MSSSNDKVLGVVFLTRHGDRQGFYQSPTNYAAARTAITPLGNVQELQLGQKLRSIYLNASSPSAIQGFNTTLADQNQIQVRADAGGEGGVIFDSAVSLLQGMFPATTSYNTTLANGTTVVGPLGGYQYVPVESVEPGNDISLEGWTSCSKFDEGTQAFYASEPFKQMAAEHADFLQQLGQYMDGRPVTFDNMWNIFDYMNVESIHDANFLKALPPTFLAQARALTNWHQYRTFSSPQIDGIGNIAGRAILPSILSGLTRISNSSDPLKMVYESISYKPFVSLFNMTGVAQQNPELEGFVNYAASLVFEVRQPSSGGPTLRFLFKNGTDDDDFKQYNFMGGSGDIPLSTFVDAMTPAAINSTTEWCQICNNNKDRGCGAIAAAMTVGAQSNHIHQRIGPVGSGFLGAGLTIVVIASMLGVLAFLGLLTVGKASKRKSKSLHSDHGSVEKA</sequence>
<dbReference type="Pfam" id="PF00328">
    <property type="entry name" value="His_Phos_2"/>
    <property type="match status" value="1"/>
</dbReference>
<evidence type="ECO:0000313" key="3">
    <source>
        <dbReference type="EMBL" id="KAL0960870.1"/>
    </source>
</evidence>
<dbReference type="Gene3D" id="3.40.50.1240">
    <property type="entry name" value="Phosphoglycerate mutase-like"/>
    <property type="match status" value="1"/>
</dbReference>
<keyword evidence="2" id="KW-0812">Transmembrane</keyword>
<dbReference type="InterPro" id="IPR029033">
    <property type="entry name" value="His_PPase_superfam"/>
</dbReference>
<evidence type="ECO:0008006" key="5">
    <source>
        <dbReference type="Google" id="ProtNLM"/>
    </source>
</evidence>
<keyword evidence="4" id="KW-1185">Reference proteome</keyword>
<dbReference type="InterPro" id="IPR000560">
    <property type="entry name" value="His_Pase_clade-2"/>
</dbReference>
<reference evidence="4" key="1">
    <citation type="submission" date="2024-06" db="EMBL/GenBank/DDBJ databases">
        <title>Multi-omics analyses provide insights into the biosynthesis of the anticancer antibiotic pleurotin in Hohenbuehelia grisea.</title>
        <authorList>
            <person name="Weaver J.A."/>
            <person name="Alberti F."/>
        </authorList>
    </citation>
    <scope>NUCLEOTIDE SEQUENCE [LARGE SCALE GENOMIC DNA]</scope>
    <source>
        <strain evidence="4">T-177</strain>
    </source>
</reference>
<accession>A0ABR3JZM7</accession>
<dbReference type="Proteomes" id="UP001556367">
    <property type="component" value="Unassembled WGS sequence"/>
</dbReference>
<evidence type="ECO:0000256" key="1">
    <source>
        <dbReference type="ARBA" id="ARBA00005375"/>
    </source>
</evidence>
<keyword evidence="2" id="KW-0472">Membrane</keyword>
<comment type="caution">
    <text evidence="3">The sequence shown here is derived from an EMBL/GenBank/DDBJ whole genome shotgun (WGS) entry which is preliminary data.</text>
</comment>
<gene>
    <name evidence="3" type="ORF">HGRIS_005885</name>
</gene>
<dbReference type="PANTHER" id="PTHR11567:SF142">
    <property type="entry name" value="PHOSPHOGLYCERATE MUTASE-LIKE PROTEIN"/>
    <property type="match status" value="1"/>
</dbReference>
<protein>
    <recommendedName>
        <fullName evidence="5">Phosphoglycerate mutase-like protein</fullName>
    </recommendedName>
</protein>
<organism evidence="3 4">
    <name type="scientific">Hohenbuehelia grisea</name>
    <dbReference type="NCBI Taxonomy" id="104357"/>
    <lineage>
        <taxon>Eukaryota</taxon>
        <taxon>Fungi</taxon>
        <taxon>Dikarya</taxon>
        <taxon>Basidiomycota</taxon>
        <taxon>Agaricomycotina</taxon>
        <taxon>Agaricomycetes</taxon>
        <taxon>Agaricomycetidae</taxon>
        <taxon>Agaricales</taxon>
        <taxon>Pleurotineae</taxon>
        <taxon>Pleurotaceae</taxon>
        <taxon>Hohenbuehelia</taxon>
    </lineage>
</organism>